<dbReference type="Pfam" id="PF23410">
    <property type="entry name" value="Beta-prop_VPS8"/>
    <property type="match status" value="1"/>
</dbReference>
<dbReference type="Pfam" id="PF12816">
    <property type="entry name" value="TPR_Vps8"/>
    <property type="match status" value="1"/>
</dbReference>
<dbReference type="GO" id="GO:0005770">
    <property type="term" value="C:late endosome"/>
    <property type="evidence" value="ECO:0007669"/>
    <property type="project" value="TreeGrafter"/>
</dbReference>
<dbReference type="PROSITE" id="PS50089">
    <property type="entry name" value="ZF_RING_2"/>
    <property type="match status" value="1"/>
</dbReference>
<name>A0A7J6MWC7_PERCH</name>
<evidence type="ECO:0000256" key="2">
    <source>
        <dbReference type="PROSITE-ProRule" id="PRU00175"/>
    </source>
</evidence>
<evidence type="ECO:0000256" key="3">
    <source>
        <dbReference type="SAM" id="MobiDB-lite"/>
    </source>
</evidence>
<feature type="domain" description="RING-type" evidence="5">
    <location>
        <begin position="1431"/>
        <end position="1482"/>
    </location>
</feature>
<evidence type="ECO:0000313" key="6">
    <source>
        <dbReference type="EMBL" id="KAF4675510.1"/>
    </source>
</evidence>
<comment type="similarity">
    <text evidence="1">Belongs to the VPS8 family.</text>
</comment>
<dbReference type="Gene3D" id="2.130.10.10">
    <property type="entry name" value="YVTN repeat-like/Quinoprotein amine dehydrogenase"/>
    <property type="match status" value="1"/>
</dbReference>
<gene>
    <name evidence="6" type="primary">VPS8</name>
    <name evidence="6" type="ORF">FOL47_007648</name>
</gene>
<keyword evidence="2" id="KW-0479">Metal-binding</keyword>
<dbReference type="GO" id="GO:0006623">
    <property type="term" value="P:protein targeting to vacuole"/>
    <property type="evidence" value="ECO:0007669"/>
    <property type="project" value="InterPro"/>
</dbReference>
<dbReference type="InterPro" id="IPR015943">
    <property type="entry name" value="WD40/YVTN_repeat-like_dom_sf"/>
</dbReference>
<feature type="compositionally biased region" description="Low complexity" evidence="3">
    <location>
        <begin position="265"/>
        <end position="303"/>
    </location>
</feature>
<accession>A0A7J6MWC7</accession>
<keyword evidence="2" id="KW-0862">Zinc</keyword>
<dbReference type="OrthoDB" id="289913at2759"/>
<dbReference type="PANTHER" id="PTHR12616">
    <property type="entry name" value="VACUOLAR PROTEIN SORTING VPS41"/>
    <property type="match status" value="1"/>
</dbReference>
<dbReference type="Proteomes" id="UP000591131">
    <property type="component" value="Unassembled WGS sequence"/>
</dbReference>
<keyword evidence="7" id="KW-1185">Reference proteome</keyword>
<dbReference type="EMBL" id="JAAPAO010000046">
    <property type="protein sequence ID" value="KAF4675510.1"/>
    <property type="molecule type" value="Genomic_DNA"/>
</dbReference>
<evidence type="ECO:0000313" key="7">
    <source>
        <dbReference type="Proteomes" id="UP000591131"/>
    </source>
</evidence>
<dbReference type="GO" id="GO:0008270">
    <property type="term" value="F:zinc ion binding"/>
    <property type="evidence" value="ECO:0007669"/>
    <property type="project" value="UniProtKB-KW"/>
</dbReference>
<comment type="caution">
    <text evidence="6">The sequence shown here is derived from an EMBL/GenBank/DDBJ whole genome shotgun (WGS) entry which is preliminary data.</text>
</comment>
<sequence length="1484" mass="161252">MASFILSCALILSAVHQTTAGVVTNILRSSTSDIPRIFHIVGAGSNPPWLRGISDAWQQFFPEPVYSHHYWDVLGPESTNCFRKHFPAYLPLYIKQEITVRMASMRYCALFDSGGVSADSGLVVQPGFPHDLLLGGRVSMVNLPIAGTSQYGLFMASPRAHPLWRQLVPQVMQYFQQNTPLSCDGPDPCDLPDPCGEDPCDMPSPFVVAASVPCQGGGPCDQSVGHVVFSQVAPPCSGPDPCGDSTPVVVAANSCDADPCDDSDSSTSVHTVTSTVSGGTPSSTVHYTVGTSNGGTSSSSSSSSSGSAFQVLSFPMSSLLERVGAKSRMQFIDCSRTEYVVTSYCSSTGSSGTSQTVQEAHHYQASTGAAVASPAVAPSYYYYPPVHPYPFVAPPPAPYMPYPVPFSYGANGVALGTQHGHTIVVTHEMEAQRVRTIRPPAEDAGPARSVDWSADGSGLVVGYASGSVALFDGTTYLLQKLVRDQQCSAITAGVFWGTVGRQHVLTADELGRCHMLTYNTFLVTMTCEKKLLLKEDKPFRAMAPLRASKLAEAGLVAMVSSQALTVVGMAPTPRLVFKMPLSTSDALTVCWCTEPMPILCVGVGRTVHLLRPRSDLATFDVMAQVMLPSKDFASGFRALRCIGGGLLVGVVAPAQEPSSREVVLVQTNRARGSLLRGLGNVVYRHRLLGTYCSDLLAVTGRTAVLPGYQAGADTHHFTEVTVGCWQDEIEKLVKQHRLRNAITVESGVGSGALPQLADVDPPTPMELEALLRVYLSDMPKDDPKAAEAQVTVAVDACASMGMWDFLYRGVYVRCEACGEAVRDVYLKVVEKRLRSGVLPAGTVDSEVVAIVLSRFRDELTKHPTADLRRAAVDFCLSVKPDSLDLNFTTRMATEFGLWSVVVYIYNVAFGDYVTPMEVFTGAAMRTKKKLETRGPAALKALKSMPLVKDLYSYLTCTLAGKPYPLDTPTAMPSPPAAAVRELVKVIFDDQPGYFDKLVDISPEEFFKSLPATEECIRKCGARVEGREEQAAVMRSYYLFIARACQAEGIPIVPRGVRQQVLSVMLDSFPEKRVLVALERVFEDDRCATVNVEELVNEAAARGMPTVQAWALGHCLGKYEDMLQCYLDTPQLRDDVFDDILRTDDPSMQQGIRAAALKLVSKLIELNPAETGRLFLDGVLEVEDGSGPVVALGDIPDDLYCAFLLPLLNPDSTWQSSEGRKKFYRAHALTGLELLLRTDRQSGVAKFLLRTDQEAIPLDQARDLCQKYSSTQGLLCLFEKANNDDGVIDTILDALAKTDEEPRKLELISLAADFTLRRADKLQPEQISKLWMPCLALACDDQQISEMLIHKGGILDLVPVSQSIETLLRKRPGRRVDDDALRKPLVSLLSGIGFSHALAESTEDIARLDASRRFSGLVARQSRALSVNSVVCQTCQKALVGEDNPSGKVTVFDCGHTYHDRCCQPEPDEANPRPTLRECKLCRWG</sequence>
<dbReference type="SUPFAM" id="SSF50978">
    <property type="entry name" value="WD40 repeat-like"/>
    <property type="match status" value="1"/>
</dbReference>
<keyword evidence="2" id="KW-0863">Zinc-finger</keyword>
<dbReference type="GO" id="GO:0030897">
    <property type="term" value="C:HOPS complex"/>
    <property type="evidence" value="ECO:0007669"/>
    <property type="project" value="TreeGrafter"/>
</dbReference>
<feature type="chain" id="PRO_5029588304" evidence="4">
    <location>
        <begin position="21"/>
        <end position="1484"/>
    </location>
</feature>
<dbReference type="InterPro" id="IPR036322">
    <property type="entry name" value="WD40_repeat_dom_sf"/>
</dbReference>
<organism evidence="6 7">
    <name type="scientific">Perkinsus chesapeaki</name>
    <name type="common">Clam parasite</name>
    <name type="synonym">Perkinsus andrewsi</name>
    <dbReference type="NCBI Taxonomy" id="330153"/>
    <lineage>
        <taxon>Eukaryota</taxon>
        <taxon>Sar</taxon>
        <taxon>Alveolata</taxon>
        <taxon>Perkinsozoa</taxon>
        <taxon>Perkinsea</taxon>
        <taxon>Perkinsida</taxon>
        <taxon>Perkinsidae</taxon>
        <taxon>Perkinsus</taxon>
    </lineage>
</organism>
<proteinExistence type="inferred from homology"/>
<evidence type="ECO:0000256" key="4">
    <source>
        <dbReference type="SAM" id="SignalP"/>
    </source>
</evidence>
<dbReference type="InterPro" id="IPR001841">
    <property type="entry name" value="Znf_RING"/>
</dbReference>
<reference evidence="6 7" key="1">
    <citation type="submission" date="2020-04" db="EMBL/GenBank/DDBJ databases">
        <title>Perkinsus chesapeaki whole genome sequence.</title>
        <authorList>
            <person name="Bogema D.R."/>
        </authorList>
    </citation>
    <scope>NUCLEOTIDE SEQUENCE [LARGE SCALE GENOMIC DNA]</scope>
    <source>
        <strain evidence="6">ATCC PRA-425</strain>
    </source>
</reference>
<feature type="signal peptide" evidence="4">
    <location>
        <begin position="1"/>
        <end position="20"/>
    </location>
</feature>
<dbReference type="InterPro" id="IPR045111">
    <property type="entry name" value="Vps41/Vps8"/>
</dbReference>
<dbReference type="InterPro" id="IPR025941">
    <property type="entry name" value="Vps8_central_dom"/>
</dbReference>
<protein>
    <submittedName>
        <fullName evidence="6">Vacuolar protein sorting-associated protein 8</fullName>
    </submittedName>
</protein>
<dbReference type="GO" id="GO:0034058">
    <property type="term" value="P:endosomal vesicle fusion"/>
    <property type="evidence" value="ECO:0007669"/>
    <property type="project" value="TreeGrafter"/>
</dbReference>
<feature type="region of interest" description="Disordered" evidence="3">
    <location>
        <begin position="260"/>
        <end position="303"/>
    </location>
</feature>
<evidence type="ECO:0000259" key="5">
    <source>
        <dbReference type="PROSITE" id="PS50089"/>
    </source>
</evidence>
<keyword evidence="4" id="KW-0732">Signal</keyword>
<dbReference type="PANTHER" id="PTHR12616:SF8">
    <property type="entry name" value="VACUOLAR PROTEIN SORTING-ASSOCIATED PROTEIN 8 HOMOLOG"/>
    <property type="match status" value="1"/>
</dbReference>
<evidence type="ECO:0000256" key="1">
    <source>
        <dbReference type="ARBA" id="ARBA00009422"/>
    </source>
</evidence>